<dbReference type="AlphaFoldDB" id="A0A0N4VVQ2"/>
<gene>
    <name evidence="1" type="ORF">HPLM_LOCUS1370</name>
</gene>
<reference evidence="1 2" key="2">
    <citation type="submission" date="2018-11" db="EMBL/GenBank/DDBJ databases">
        <authorList>
            <consortium name="Pathogen Informatics"/>
        </authorList>
    </citation>
    <scope>NUCLEOTIDE SEQUENCE [LARGE SCALE GENOMIC DNA]</scope>
    <source>
        <strain evidence="1 2">MHpl1</strain>
    </source>
</reference>
<dbReference type="WBParaSite" id="HPLM_0000137201-mRNA-1">
    <property type="protein sequence ID" value="HPLM_0000137201-mRNA-1"/>
    <property type="gene ID" value="HPLM_0000137201"/>
</dbReference>
<accession>A0A0N4VVQ2</accession>
<evidence type="ECO:0000313" key="2">
    <source>
        <dbReference type="Proteomes" id="UP000268014"/>
    </source>
</evidence>
<keyword evidence="2" id="KW-1185">Reference proteome</keyword>
<reference evidence="3" key="1">
    <citation type="submission" date="2017-02" db="UniProtKB">
        <authorList>
            <consortium name="WormBaseParasite"/>
        </authorList>
    </citation>
    <scope>IDENTIFICATION</scope>
</reference>
<dbReference type="OrthoDB" id="16816at2759"/>
<organism evidence="3">
    <name type="scientific">Haemonchus placei</name>
    <name type="common">Barber's pole worm</name>
    <dbReference type="NCBI Taxonomy" id="6290"/>
    <lineage>
        <taxon>Eukaryota</taxon>
        <taxon>Metazoa</taxon>
        <taxon>Ecdysozoa</taxon>
        <taxon>Nematoda</taxon>
        <taxon>Chromadorea</taxon>
        <taxon>Rhabditida</taxon>
        <taxon>Rhabditina</taxon>
        <taxon>Rhabditomorpha</taxon>
        <taxon>Strongyloidea</taxon>
        <taxon>Trichostrongylidae</taxon>
        <taxon>Haemonchus</taxon>
    </lineage>
</organism>
<proteinExistence type="predicted"/>
<evidence type="ECO:0000313" key="1">
    <source>
        <dbReference type="EMBL" id="VDO09174.1"/>
    </source>
</evidence>
<protein>
    <submittedName>
        <fullName evidence="1 3">Uncharacterized protein</fullName>
    </submittedName>
</protein>
<evidence type="ECO:0000313" key="3">
    <source>
        <dbReference type="WBParaSite" id="HPLM_0000137201-mRNA-1"/>
    </source>
</evidence>
<dbReference type="STRING" id="6290.A0A0N4VVQ2"/>
<sequence length="78" mass="9096">MVFPRLLRCIPHASSSAARFITAEASVTSEAPAKHQVFDRQLKRKQRNWAVRQPQFEDAQYLKEEIGWRVADRVCRGR</sequence>
<dbReference type="EMBL" id="UZAF01001774">
    <property type="protein sequence ID" value="VDO09174.1"/>
    <property type="molecule type" value="Genomic_DNA"/>
</dbReference>
<dbReference type="Proteomes" id="UP000268014">
    <property type="component" value="Unassembled WGS sequence"/>
</dbReference>
<name>A0A0N4VVQ2_HAEPC</name>